<dbReference type="EMBL" id="CADCXN010000112">
    <property type="protein sequence ID" value="CAA9892675.1"/>
    <property type="molecule type" value="Genomic_DNA"/>
</dbReference>
<feature type="compositionally biased region" description="Polar residues" evidence="1">
    <location>
        <begin position="404"/>
        <end position="415"/>
    </location>
</feature>
<dbReference type="AlphaFoldDB" id="A0A8S0WCP6"/>
<protein>
    <recommendedName>
        <fullName evidence="4">AAA family ATPase</fullName>
    </recommendedName>
</protein>
<dbReference type="RefSeq" id="WP_174627419.1">
    <property type="nucleotide sequence ID" value="NZ_CADCXN010000112.1"/>
</dbReference>
<evidence type="ECO:0000313" key="3">
    <source>
        <dbReference type="Proteomes" id="UP000494216"/>
    </source>
</evidence>
<accession>A0A8S0WCP6</accession>
<gene>
    <name evidence="2" type="ORF">METHB2_790009</name>
</gene>
<evidence type="ECO:0008006" key="4">
    <source>
        <dbReference type="Google" id="ProtNLM"/>
    </source>
</evidence>
<dbReference type="SUPFAM" id="SSF52540">
    <property type="entry name" value="P-loop containing nucleoside triphosphate hydrolases"/>
    <property type="match status" value="1"/>
</dbReference>
<organism evidence="2 3">
    <name type="scientific">Candidatus Methylobacter favarea</name>
    <dbReference type="NCBI Taxonomy" id="2707345"/>
    <lineage>
        <taxon>Bacteria</taxon>
        <taxon>Pseudomonadati</taxon>
        <taxon>Pseudomonadota</taxon>
        <taxon>Gammaproteobacteria</taxon>
        <taxon>Methylococcales</taxon>
        <taxon>Methylococcaceae</taxon>
        <taxon>Methylobacter</taxon>
    </lineage>
</organism>
<sequence length="510" mass="55752">MKYKDKEGVGAEIKFRLIPANELTFKPKLIVWTIKNLIEAESINLMFGPPASGKSLFALDWAFCMAAGLDWESRQTQHAGAVIIAGEGHAGYARRLKALEKKYSITAPDNLLLSEQSAQLDDKSSCDDIVKAIQQSGINPGLIVIDTLNRNFVGEENSSKDIAAFIQNLDHFFKPLKMTTVIIHHSGHAESGRGRGSSAIRAGMDAEYSVAKDENAITLICTKAKDFEPPQPLEFTLKQVCLNWVDDELKPLTSVYLECNVGAVKQPKKAKLNARERQILDSLTDALNEHGIEPTDEIKAKFSGFGTGTFAKVVAVEQWREFAYKVIPNDTEQRKVLTRARNKFLSAGIITEYDGYIWRIDTGTAGQKPFVKAADEATEEIPTGQAGTKAEETLQATDNAAYSTAGQAGQSGTNDEVSRGLPGRDGTHLYISVPAVPPPTPEDQRSKDPGQESDPDSTLDPDSLPDQDEIPSHGESTDSTPETDSLSGWDDEFMAWADSDVDPDIDEGEF</sequence>
<comment type="caution">
    <text evidence="2">The sequence shown here is derived from an EMBL/GenBank/DDBJ whole genome shotgun (WGS) entry which is preliminary data.</text>
</comment>
<reference evidence="2 3" key="1">
    <citation type="submission" date="2020-02" db="EMBL/GenBank/DDBJ databases">
        <authorList>
            <person name="Hogendoorn C."/>
        </authorList>
    </citation>
    <scope>NUCLEOTIDE SEQUENCE [LARGE SCALE GENOMIC DNA]</scope>
    <source>
        <strain evidence="2">METHB21</strain>
    </source>
</reference>
<feature type="region of interest" description="Disordered" evidence="1">
    <location>
        <begin position="404"/>
        <end position="510"/>
    </location>
</feature>
<evidence type="ECO:0000256" key="1">
    <source>
        <dbReference type="SAM" id="MobiDB-lite"/>
    </source>
</evidence>
<evidence type="ECO:0000313" key="2">
    <source>
        <dbReference type="EMBL" id="CAA9892675.1"/>
    </source>
</evidence>
<feature type="compositionally biased region" description="Acidic residues" evidence="1">
    <location>
        <begin position="451"/>
        <end position="469"/>
    </location>
</feature>
<dbReference type="Gene3D" id="3.40.50.300">
    <property type="entry name" value="P-loop containing nucleotide triphosphate hydrolases"/>
    <property type="match status" value="1"/>
</dbReference>
<feature type="compositionally biased region" description="Polar residues" evidence="1">
    <location>
        <begin position="477"/>
        <end position="486"/>
    </location>
</feature>
<dbReference type="Proteomes" id="UP000494216">
    <property type="component" value="Unassembled WGS sequence"/>
</dbReference>
<proteinExistence type="predicted"/>
<dbReference type="Pfam" id="PF13481">
    <property type="entry name" value="AAA_25"/>
    <property type="match status" value="1"/>
</dbReference>
<name>A0A8S0WCP6_9GAMM</name>
<keyword evidence="3" id="KW-1185">Reference proteome</keyword>
<feature type="compositionally biased region" description="Acidic residues" evidence="1">
    <location>
        <begin position="489"/>
        <end position="510"/>
    </location>
</feature>
<dbReference type="InterPro" id="IPR027417">
    <property type="entry name" value="P-loop_NTPase"/>
</dbReference>